<evidence type="ECO:0000313" key="3">
    <source>
        <dbReference type="Proteomes" id="UP000288227"/>
    </source>
</evidence>
<evidence type="ECO:0000313" key="2">
    <source>
        <dbReference type="EMBL" id="GCC50740.1"/>
    </source>
</evidence>
<dbReference type="EMBL" id="BHXQ01000002">
    <property type="protein sequence ID" value="GCC50740.1"/>
    <property type="molecule type" value="Genomic_DNA"/>
</dbReference>
<reference evidence="2 3" key="1">
    <citation type="submission" date="2018-11" db="EMBL/GenBank/DDBJ databases">
        <title>Chryseotalea sanarue gen. nov., sp., nov., a member of the family Cytophagaceae, isolated from a brackish lake in Hamamatsu Japan.</title>
        <authorList>
            <person name="Maejima Y."/>
            <person name="Iino T."/>
            <person name="Muraguchi Y."/>
            <person name="Fukuda K."/>
            <person name="Ohkuma M."/>
            <person name="Moriuchi R."/>
            <person name="Dohra H."/>
            <person name="Kimbara K."/>
            <person name="Shintani M."/>
        </authorList>
    </citation>
    <scope>NUCLEOTIDE SEQUENCE [LARGE SCALE GENOMIC DNA]</scope>
    <source>
        <strain evidence="2 3">Ys</strain>
    </source>
</reference>
<gene>
    <name evidence="2" type="ORF">SanaruYs_09580</name>
</gene>
<keyword evidence="1" id="KW-1133">Transmembrane helix</keyword>
<dbReference type="AlphaFoldDB" id="A0A401U779"/>
<comment type="caution">
    <text evidence="2">The sequence shown here is derived from an EMBL/GenBank/DDBJ whole genome shotgun (WGS) entry which is preliminary data.</text>
</comment>
<protein>
    <submittedName>
        <fullName evidence="2">Uncharacterized protein</fullName>
    </submittedName>
</protein>
<feature type="transmembrane region" description="Helical" evidence="1">
    <location>
        <begin position="30"/>
        <end position="47"/>
    </location>
</feature>
<organism evidence="2 3">
    <name type="scientific">Chryseotalea sanaruensis</name>
    <dbReference type="NCBI Taxonomy" id="2482724"/>
    <lineage>
        <taxon>Bacteria</taxon>
        <taxon>Pseudomonadati</taxon>
        <taxon>Bacteroidota</taxon>
        <taxon>Cytophagia</taxon>
        <taxon>Cytophagales</taxon>
        <taxon>Chryseotaleaceae</taxon>
        <taxon>Chryseotalea</taxon>
    </lineage>
</organism>
<dbReference type="Proteomes" id="UP000288227">
    <property type="component" value="Unassembled WGS sequence"/>
</dbReference>
<evidence type="ECO:0000256" key="1">
    <source>
        <dbReference type="SAM" id="Phobius"/>
    </source>
</evidence>
<name>A0A401U779_9BACT</name>
<feature type="transmembrane region" description="Helical" evidence="1">
    <location>
        <begin position="7"/>
        <end position="24"/>
    </location>
</feature>
<keyword evidence="1" id="KW-0812">Transmembrane</keyword>
<keyword evidence="1" id="KW-0472">Membrane</keyword>
<proteinExistence type="predicted"/>
<keyword evidence="3" id="KW-1185">Reference proteome</keyword>
<accession>A0A401U779</accession>
<dbReference type="RefSeq" id="WP_127121410.1">
    <property type="nucleotide sequence ID" value="NZ_BHXQ01000002.1"/>
</dbReference>
<sequence>MKLVDAILLSASVAFFIMGLHQIMSFGFANGYWAVMISTVLFFTLIYRRVTGKRTAEKPAEVKKKKGKVRK</sequence>
<dbReference type="OrthoDB" id="983125at2"/>